<dbReference type="EMBL" id="CAKOFQ010007549">
    <property type="protein sequence ID" value="CAH2003651.1"/>
    <property type="molecule type" value="Genomic_DNA"/>
</dbReference>
<comment type="caution">
    <text evidence="1">The sequence shown here is derived from an EMBL/GenBank/DDBJ whole genome shotgun (WGS) entry which is preliminary data.</text>
</comment>
<evidence type="ECO:0000313" key="2">
    <source>
        <dbReference type="Proteomes" id="UP001152888"/>
    </source>
</evidence>
<name>A0A9P0PYE0_ACAOB</name>
<sequence length="78" mass="8522">MPETENIVGVAGSSVVLTGSDEQNGSDSLSSVLLRMQGTLQRLMSEVAILKATASTSKETPTYCKFFPFTIYIHFELF</sequence>
<keyword evidence="2" id="KW-1185">Reference proteome</keyword>
<gene>
    <name evidence="1" type="ORF">ACAOBT_LOCUS27536</name>
</gene>
<dbReference type="Proteomes" id="UP001152888">
    <property type="component" value="Unassembled WGS sequence"/>
</dbReference>
<reference evidence="1" key="1">
    <citation type="submission" date="2022-03" db="EMBL/GenBank/DDBJ databases">
        <authorList>
            <person name="Sayadi A."/>
        </authorList>
    </citation>
    <scope>NUCLEOTIDE SEQUENCE</scope>
</reference>
<protein>
    <submittedName>
        <fullName evidence="1">Uncharacterized protein</fullName>
    </submittedName>
</protein>
<dbReference type="AlphaFoldDB" id="A0A9P0PYE0"/>
<proteinExistence type="predicted"/>
<evidence type="ECO:0000313" key="1">
    <source>
        <dbReference type="EMBL" id="CAH2003651.1"/>
    </source>
</evidence>
<accession>A0A9P0PYE0</accession>
<organism evidence="1 2">
    <name type="scientific">Acanthoscelides obtectus</name>
    <name type="common">Bean weevil</name>
    <name type="synonym">Bruchus obtectus</name>
    <dbReference type="NCBI Taxonomy" id="200917"/>
    <lineage>
        <taxon>Eukaryota</taxon>
        <taxon>Metazoa</taxon>
        <taxon>Ecdysozoa</taxon>
        <taxon>Arthropoda</taxon>
        <taxon>Hexapoda</taxon>
        <taxon>Insecta</taxon>
        <taxon>Pterygota</taxon>
        <taxon>Neoptera</taxon>
        <taxon>Endopterygota</taxon>
        <taxon>Coleoptera</taxon>
        <taxon>Polyphaga</taxon>
        <taxon>Cucujiformia</taxon>
        <taxon>Chrysomeloidea</taxon>
        <taxon>Chrysomelidae</taxon>
        <taxon>Bruchinae</taxon>
        <taxon>Bruchini</taxon>
        <taxon>Acanthoscelides</taxon>
    </lineage>
</organism>